<dbReference type="SUPFAM" id="SSF48179">
    <property type="entry name" value="6-phosphogluconate dehydrogenase C-terminal domain-like"/>
    <property type="match status" value="1"/>
</dbReference>
<sequence length="747" mass="77508">MPRPSPDLVAGNNRPDGLPARLVIFGAAQGMGRWLAEQVFANVAMQLVLVDVSHHVFEHPVDRPWRRPPLRLKVAYEDGRPVFTDVDGTTAPSPLDPPPAGRLALCLAVPADAVDTIASAVLPLPAPGSIVFDVTSSKNQPLAALRARRDDLAVFGTHPLFGPRVPGPAGQTVVVCPDPADPEAHRWLSDLFATAGTAVHEVSAEEHDQAMSWVQALTHQVLIVFAGLVSRSEPGMEELWRFRTPVFEALAGLAGRVLTPSQDSTIAAIQAGVNGSARADDLAEAVAALQVALSSGDPGDTAGFIAWAREGLRAVDLSRLQATAEDAVAAVQRLRADLAAARTNGVVVGLVPRDGSGRRPHIGTILEVTSTDVVLLDAVLGPDDAAVLVTDEPGAARAAKLGIAGKASRVTLALAGHRLLAEPELQRWLAGHLATLGRDVRLVVPPSLNGEELGRMLAALVPGLTGATVVADRWFRGDRELILRLGIRADTDPDLTRDAVVAQVEALVTPPPAAGVETVAYLGPPGTFTELAARALAAEAAGDSAALVAAPSVGAALDRLSDGRAAWAVVPVSNTLSGGVRPALEALAARSGELAVSGSQVVAVNFTAWVHPDDLGADPAGVVSHEQALAQCTGYLASLGGDDGHIETRKADSTAEACRVVADRAHPGWVALAGPTTGTRYGLVAAAEELADRTDSATTFVLVRRASSGAGRGGDRTVDIDLDLPSIRLPGLSPHEPPARIRVTERG</sequence>
<evidence type="ECO:0000256" key="1">
    <source>
        <dbReference type="ARBA" id="ARBA00007964"/>
    </source>
</evidence>
<dbReference type="InterPro" id="IPR003099">
    <property type="entry name" value="Prephen_DH"/>
</dbReference>
<dbReference type="Gene3D" id="3.40.190.10">
    <property type="entry name" value="Periplasmic binding protein-like II"/>
    <property type="match status" value="2"/>
</dbReference>
<dbReference type="RefSeq" id="WP_012229407.1">
    <property type="nucleotide sequence ID" value="NZ_HG422565.1"/>
</dbReference>
<evidence type="ECO:0000313" key="7">
    <source>
        <dbReference type="Proteomes" id="UP000018291"/>
    </source>
</evidence>
<name>R4Z2Y3_9ACTN</name>
<dbReference type="Proteomes" id="UP000018291">
    <property type="component" value="Unassembled WGS sequence"/>
</dbReference>
<evidence type="ECO:0000313" key="6">
    <source>
        <dbReference type="EMBL" id="CCM65020.1"/>
    </source>
</evidence>
<dbReference type="STRING" id="1229780.BN381_50162"/>
<dbReference type="InterPro" id="IPR046825">
    <property type="entry name" value="PDH_C"/>
</dbReference>
<dbReference type="HOGENOM" id="CLU_372016_0_0_11"/>
<dbReference type="GO" id="GO:0070403">
    <property type="term" value="F:NAD+ binding"/>
    <property type="evidence" value="ECO:0007669"/>
    <property type="project" value="TreeGrafter"/>
</dbReference>
<dbReference type="InterPro" id="IPR001086">
    <property type="entry name" value="Preph_deHydtase"/>
</dbReference>
<dbReference type="GO" id="GO:0004665">
    <property type="term" value="F:prephenate dehydrogenase (NADP+) activity"/>
    <property type="evidence" value="ECO:0007669"/>
    <property type="project" value="InterPro"/>
</dbReference>
<dbReference type="Gene3D" id="3.40.50.720">
    <property type="entry name" value="NAD(P)-binding Rossmann-like Domain"/>
    <property type="match status" value="1"/>
</dbReference>
<dbReference type="eggNOG" id="COG0287">
    <property type="taxonomic scope" value="Bacteria"/>
</dbReference>
<dbReference type="InterPro" id="IPR036291">
    <property type="entry name" value="NAD(P)-bd_dom_sf"/>
</dbReference>
<keyword evidence="6" id="KW-0456">Lyase</keyword>
<dbReference type="EC" id="4.2.1.51" evidence="6"/>
<evidence type="ECO:0000256" key="3">
    <source>
        <dbReference type="SAM" id="Coils"/>
    </source>
</evidence>
<gene>
    <name evidence="6" type="ORF">BN381_50162</name>
</gene>
<comment type="similarity">
    <text evidence="1">Belongs to the prephenate/arogenate dehydrogenase family.</text>
</comment>
<dbReference type="InterPro" id="IPR050812">
    <property type="entry name" value="Preph/Arog_dehydrog"/>
</dbReference>
<evidence type="ECO:0000256" key="2">
    <source>
        <dbReference type="ARBA" id="ARBA00023002"/>
    </source>
</evidence>
<dbReference type="Pfam" id="PF20463">
    <property type="entry name" value="PDH_C"/>
    <property type="match status" value="1"/>
</dbReference>
<dbReference type="PROSITE" id="PS51171">
    <property type="entry name" value="PREPHENATE_DEHYDR_3"/>
    <property type="match status" value="1"/>
</dbReference>
<dbReference type="EMBL" id="CANL01000045">
    <property type="protein sequence ID" value="CCM65020.1"/>
    <property type="molecule type" value="Genomic_DNA"/>
</dbReference>
<dbReference type="GO" id="GO:0009094">
    <property type="term" value="P:L-phenylalanine biosynthetic process"/>
    <property type="evidence" value="ECO:0007669"/>
    <property type="project" value="UniProtKB-UniPathway"/>
</dbReference>
<evidence type="ECO:0000259" key="5">
    <source>
        <dbReference type="PROSITE" id="PS51176"/>
    </source>
</evidence>
<dbReference type="Pfam" id="PF00800">
    <property type="entry name" value="PDT"/>
    <property type="match status" value="1"/>
</dbReference>
<proteinExistence type="inferred from homology"/>
<feature type="domain" description="Prephenate/arogenate dehydrogenase" evidence="5">
    <location>
        <begin position="20"/>
        <end position="323"/>
    </location>
</feature>
<keyword evidence="7" id="KW-1185">Reference proteome</keyword>
<dbReference type="InterPro" id="IPR008927">
    <property type="entry name" value="6-PGluconate_DH-like_C_sf"/>
</dbReference>
<dbReference type="Gene3D" id="1.10.3660.10">
    <property type="entry name" value="6-phosphogluconate dehydrogenase C-terminal like domain"/>
    <property type="match status" value="1"/>
</dbReference>
<dbReference type="OrthoDB" id="9802281at2"/>
<accession>R4Z2Y3</accession>
<dbReference type="GO" id="GO:0004664">
    <property type="term" value="F:prephenate dehydratase activity"/>
    <property type="evidence" value="ECO:0007669"/>
    <property type="project" value="UniProtKB-EC"/>
</dbReference>
<dbReference type="PANTHER" id="PTHR21363:SF0">
    <property type="entry name" value="PREPHENATE DEHYDROGENASE [NADP(+)]"/>
    <property type="match status" value="1"/>
</dbReference>
<organism evidence="6 7">
    <name type="scientific">Candidatus Neomicrothrix parvicella RN1</name>
    <dbReference type="NCBI Taxonomy" id="1229780"/>
    <lineage>
        <taxon>Bacteria</taxon>
        <taxon>Bacillati</taxon>
        <taxon>Actinomycetota</taxon>
        <taxon>Acidimicrobiia</taxon>
        <taxon>Acidimicrobiales</taxon>
        <taxon>Microthrixaceae</taxon>
        <taxon>Candidatus Neomicrothrix</taxon>
    </lineage>
</organism>
<dbReference type="PANTHER" id="PTHR21363">
    <property type="entry name" value="PREPHENATE DEHYDROGENASE"/>
    <property type="match status" value="1"/>
</dbReference>
<dbReference type="UniPathway" id="UPA00121">
    <property type="reaction ID" value="UER00345"/>
</dbReference>
<dbReference type="SUPFAM" id="SSF51735">
    <property type="entry name" value="NAD(P)-binding Rossmann-fold domains"/>
    <property type="match status" value="1"/>
</dbReference>
<protein>
    <submittedName>
        <fullName evidence="6">Putative Prephenate dehydratase</fullName>
        <ecNumber evidence="6">4.2.1.51</ecNumber>
    </submittedName>
</protein>
<feature type="coiled-coil region" evidence="3">
    <location>
        <begin position="317"/>
        <end position="344"/>
    </location>
</feature>
<evidence type="ECO:0000259" key="4">
    <source>
        <dbReference type="PROSITE" id="PS51171"/>
    </source>
</evidence>
<dbReference type="PROSITE" id="PS51176">
    <property type="entry name" value="PDH_ADH"/>
    <property type="match status" value="1"/>
</dbReference>
<reference evidence="6 7" key="1">
    <citation type="journal article" date="2013" name="ISME J.">
        <title>Metabolic model for the filamentous 'Candidatus Microthrix parvicella' based on genomic and metagenomic analyses.</title>
        <authorList>
            <person name="Jon McIlroy S."/>
            <person name="Kristiansen R."/>
            <person name="Albertsen M."/>
            <person name="Michael Karst S."/>
            <person name="Rossetti S."/>
            <person name="Lund Nielsen J."/>
            <person name="Tandoi V."/>
            <person name="James Seviour R."/>
            <person name="Nielsen P.H."/>
        </authorList>
    </citation>
    <scope>NUCLEOTIDE SEQUENCE [LARGE SCALE GENOMIC DNA]</scope>
    <source>
        <strain evidence="6 7">RN1</strain>
    </source>
</reference>
<comment type="caution">
    <text evidence="6">The sequence shown here is derived from an EMBL/GenBank/DDBJ whole genome shotgun (WGS) entry which is preliminary data.</text>
</comment>
<feature type="domain" description="Prephenate dehydratase" evidence="4">
    <location>
        <begin position="518"/>
        <end position="705"/>
    </location>
</feature>
<dbReference type="SUPFAM" id="SSF53850">
    <property type="entry name" value="Periplasmic binding protein-like II"/>
    <property type="match status" value="1"/>
</dbReference>
<dbReference type="eggNOG" id="COG0077">
    <property type="taxonomic scope" value="Bacteria"/>
</dbReference>
<dbReference type="GO" id="GO:0008977">
    <property type="term" value="F:prephenate dehydrogenase (NAD+) activity"/>
    <property type="evidence" value="ECO:0007669"/>
    <property type="project" value="InterPro"/>
</dbReference>
<dbReference type="AlphaFoldDB" id="R4Z2Y3"/>
<keyword evidence="3" id="KW-0175">Coiled coil</keyword>
<dbReference type="GO" id="GO:0006571">
    <property type="term" value="P:tyrosine biosynthetic process"/>
    <property type="evidence" value="ECO:0007669"/>
    <property type="project" value="InterPro"/>
</dbReference>
<keyword evidence="2" id="KW-0560">Oxidoreductase</keyword>